<sequence>MLSRDTACQQQQQQQERQPSISSDARPSTASSAATVSTESALPPEAEATATIAAHPFSSFIDALVGAFAVSLN</sequence>
<feature type="region of interest" description="Disordered" evidence="1">
    <location>
        <begin position="1"/>
        <end position="43"/>
    </location>
</feature>
<protein>
    <submittedName>
        <fullName evidence="4">Secreted protein</fullName>
    </submittedName>
</protein>
<dbReference type="Proteomes" id="UP000271098">
    <property type="component" value="Unassembled WGS sequence"/>
</dbReference>
<evidence type="ECO:0000313" key="2">
    <source>
        <dbReference type="EMBL" id="VDN32137.1"/>
    </source>
</evidence>
<keyword evidence="3" id="KW-1185">Reference proteome</keyword>
<accession>A0A183ECC8</accession>
<evidence type="ECO:0000256" key="1">
    <source>
        <dbReference type="SAM" id="MobiDB-lite"/>
    </source>
</evidence>
<feature type="compositionally biased region" description="Low complexity" evidence="1">
    <location>
        <begin position="9"/>
        <end position="43"/>
    </location>
</feature>
<organism evidence="4">
    <name type="scientific">Gongylonema pulchrum</name>
    <dbReference type="NCBI Taxonomy" id="637853"/>
    <lineage>
        <taxon>Eukaryota</taxon>
        <taxon>Metazoa</taxon>
        <taxon>Ecdysozoa</taxon>
        <taxon>Nematoda</taxon>
        <taxon>Chromadorea</taxon>
        <taxon>Rhabditida</taxon>
        <taxon>Spirurina</taxon>
        <taxon>Spiruromorpha</taxon>
        <taxon>Spiruroidea</taxon>
        <taxon>Gongylonematidae</taxon>
        <taxon>Gongylonema</taxon>
    </lineage>
</organism>
<reference evidence="2 3" key="2">
    <citation type="submission" date="2018-11" db="EMBL/GenBank/DDBJ databases">
        <authorList>
            <consortium name="Pathogen Informatics"/>
        </authorList>
    </citation>
    <scope>NUCLEOTIDE SEQUENCE [LARGE SCALE GENOMIC DNA]</scope>
</reference>
<evidence type="ECO:0000313" key="4">
    <source>
        <dbReference type="WBParaSite" id="GPUH_0001864401-mRNA-1"/>
    </source>
</evidence>
<dbReference type="WBParaSite" id="GPUH_0001864401-mRNA-1">
    <property type="protein sequence ID" value="GPUH_0001864401-mRNA-1"/>
    <property type="gene ID" value="GPUH_0001864401"/>
</dbReference>
<reference evidence="4" key="1">
    <citation type="submission" date="2016-06" db="UniProtKB">
        <authorList>
            <consortium name="WormBaseParasite"/>
        </authorList>
    </citation>
    <scope>IDENTIFICATION</scope>
</reference>
<name>A0A183ECC8_9BILA</name>
<dbReference type="EMBL" id="UYRT01087080">
    <property type="protein sequence ID" value="VDN32137.1"/>
    <property type="molecule type" value="Genomic_DNA"/>
</dbReference>
<evidence type="ECO:0000313" key="3">
    <source>
        <dbReference type="Proteomes" id="UP000271098"/>
    </source>
</evidence>
<dbReference type="AlphaFoldDB" id="A0A183ECC8"/>
<gene>
    <name evidence="2" type="ORF">GPUH_LOCUS18619</name>
</gene>
<proteinExistence type="predicted"/>